<evidence type="ECO:0000313" key="7">
    <source>
        <dbReference type="Proteomes" id="UP001597110"/>
    </source>
</evidence>
<dbReference type="EMBL" id="JBHTIF010000001">
    <property type="protein sequence ID" value="MFD0724719.1"/>
    <property type="molecule type" value="Genomic_DNA"/>
</dbReference>
<dbReference type="RefSeq" id="WP_386822367.1">
    <property type="nucleotide sequence ID" value="NZ_JBHTIF010000001.1"/>
</dbReference>
<organism evidence="6 7">
    <name type="scientific">Lysobacter brunescens</name>
    <dbReference type="NCBI Taxonomy" id="262323"/>
    <lineage>
        <taxon>Bacteria</taxon>
        <taxon>Pseudomonadati</taxon>
        <taxon>Pseudomonadota</taxon>
        <taxon>Gammaproteobacteria</taxon>
        <taxon>Lysobacterales</taxon>
        <taxon>Lysobacteraceae</taxon>
        <taxon>Lysobacter</taxon>
    </lineage>
</organism>
<protein>
    <submittedName>
        <fullName evidence="6">LysR family transcriptional regulator</fullName>
    </submittedName>
</protein>
<name>A0ABW2Y835_9GAMM</name>
<dbReference type="Pfam" id="PF00126">
    <property type="entry name" value="HTH_1"/>
    <property type="match status" value="1"/>
</dbReference>
<accession>A0ABW2Y835</accession>
<evidence type="ECO:0000256" key="1">
    <source>
        <dbReference type="ARBA" id="ARBA00009437"/>
    </source>
</evidence>
<dbReference type="CDD" id="cd08471">
    <property type="entry name" value="PBP2_CrgA_like_2"/>
    <property type="match status" value="1"/>
</dbReference>
<evidence type="ECO:0000256" key="3">
    <source>
        <dbReference type="ARBA" id="ARBA00023125"/>
    </source>
</evidence>
<dbReference type="InterPro" id="IPR036390">
    <property type="entry name" value="WH_DNA-bd_sf"/>
</dbReference>
<dbReference type="Gene3D" id="1.10.10.10">
    <property type="entry name" value="Winged helix-like DNA-binding domain superfamily/Winged helix DNA-binding domain"/>
    <property type="match status" value="1"/>
</dbReference>
<gene>
    <name evidence="6" type="ORF">ACFQ0E_03805</name>
</gene>
<dbReference type="PRINTS" id="PR00039">
    <property type="entry name" value="HTHLYSR"/>
</dbReference>
<evidence type="ECO:0000313" key="6">
    <source>
        <dbReference type="EMBL" id="MFD0724719.1"/>
    </source>
</evidence>
<dbReference type="SUPFAM" id="SSF53850">
    <property type="entry name" value="Periplasmic binding protein-like II"/>
    <property type="match status" value="1"/>
</dbReference>
<keyword evidence="2" id="KW-0805">Transcription regulation</keyword>
<dbReference type="PANTHER" id="PTHR30537">
    <property type="entry name" value="HTH-TYPE TRANSCRIPTIONAL REGULATOR"/>
    <property type="match status" value="1"/>
</dbReference>
<comment type="similarity">
    <text evidence="1">Belongs to the LysR transcriptional regulatory family.</text>
</comment>
<dbReference type="Proteomes" id="UP001597110">
    <property type="component" value="Unassembled WGS sequence"/>
</dbReference>
<comment type="caution">
    <text evidence="6">The sequence shown here is derived from an EMBL/GenBank/DDBJ whole genome shotgun (WGS) entry which is preliminary data.</text>
</comment>
<keyword evidence="4" id="KW-0804">Transcription</keyword>
<evidence type="ECO:0000259" key="5">
    <source>
        <dbReference type="PROSITE" id="PS50931"/>
    </source>
</evidence>
<dbReference type="InterPro" id="IPR005119">
    <property type="entry name" value="LysR_subst-bd"/>
</dbReference>
<dbReference type="Gene3D" id="3.40.190.290">
    <property type="match status" value="1"/>
</dbReference>
<reference evidence="7" key="1">
    <citation type="journal article" date="2019" name="Int. J. Syst. Evol. Microbiol.">
        <title>The Global Catalogue of Microorganisms (GCM) 10K type strain sequencing project: providing services to taxonomists for standard genome sequencing and annotation.</title>
        <authorList>
            <consortium name="The Broad Institute Genomics Platform"/>
            <consortium name="The Broad Institute Genome Sequencing Center for Infectious Disease"/>
            <person name="Wu L."/>
            <person name="Ma J."/>
        </authorList>
    </citation>
    <scope>NUCLEOTIDE SEQUENCE [LARGE SCALE GENOMIC DNA]</scope>
    <source>
        <strain evidence="7">CCUG 55585</strain>
    </source>
</reference>
<dbReference type="InterPro" id="IPR058163">
    <property type="entry name" value="LysR-type_TF_proteobact-type"/>
</dbReference>
<dbReference type="PROSITE" id="PS50931">
    <property type="entry name" value="HTH_LYSR"/>
    <property type="match status" value="1"/>
</dbReference>
<dbReference type="Pfam" id="PF03466">
    <property type="entry name" value="LysR_substrate"/>
    <property type="match status" value="1"/>
</dbReference>
<feature type="domain" description="HTH lysR-type" evidence="5">
    <location>
        <begin position="1"/>
        <end position="59"/>
    </location>
</feature>
<dbReference type="InterPro" id="IPR000847">
    <property type="entry name" value="LysR_HTH_N"/>
</dbReference>
<keyword evidence="3" id="KW-0238">DNA-binding</keyword>
<evidence type="ECO:0000256" key="2">
    <source>
        <dbReference type="ARBA" id="ARBA00023015"/>
    </source>
</evidence>
<proteinExistence type="inferred from homology"/>
<dbReference type="PANTHER" id="PTHR30537:SF5">
    <property type="entry name" value="HTH-TYPE TRANSCRIPTIONAL ACTIVATOR TTDR-RELATED"/>
    <property type="match status" value="1"/>
</dbReference>
<keyword evidence="7" id="KW-1185">Reference proteome</keyword>
<evidence type="ECO:0000256" key="4">
    <source>
        <dbReference type="ARBA" id="ARBA00023163"/>
    </source>
</evidence>
<sequence>MDRIEEMAVFVAVAEEGGFAAASRLLNLSAPTVTRAVASLEASIGAELFVRTTRFVRLTEAGQRYLADCRRILRQLEEAEAQAAGAHIAPRGNLVIAAPVLFGQQLLVPAVVDFLAAYPAVSVRLLLVDRTVLLGEEGIDAAFRMGDLPDSSLVAMPLGYIRRVVCASPAYLDAHGRPAHPSELTGHALVASVADTRNDAWQFVDGDTRIDIAIQPRLVTSTNAAAISAAECGAGLTRVMSYQIAPALADGRLERLLQPYEDKPLPVWLVNQEGRRAAAKLRVFLAFMAERLRGHPALMG</sequence>
<dbReference type="SUPFAM" id="SSF46785">
    <property type="entry name" value="Winged helix' DNA-binding domain"/>
    <property type="match status" value="1"/>
</dbReference>
<dbReference type="InterPro" id="IPR036388">
    <property type="entry name" value="WH-like_DNA-bd_sf"/>
</dbReference>